<dbReference type="KEGG" id="mhf:MHF_0812"/>
<protein>
    <submittedName>
        <fullName evidence="1">Uncharacterized protein</fullName>
    </submittedName>
</protein>
<dbReference type="Proteomes" id="UP000007952">
    <property type="component" value="Chromosome"/>
</dbReference>
<dbReference type="AlphaFoldDB" id="F6FIM8"/>
<dbReference type="HOGENOM" id="CLU_087258_0_0_14"/>
<reference key="2">
    <citation type="submission" date="2011-05" db="EMBL/GenBank/DDBJ databases">
        <title>The Genome of Mycoplasma haemofelis Strain Ohio2, a pathogenic hemoplasma of the cat.</title>
        <authorList>
            <person name="Santos A.P."/>
            <person name="Guimaraes A.M.S."/>
            <person name="SanMiguel P.J."/>
            <person name="Martin S.W."/>
            <person name="Messick J.B."/>
        </authorList>
    </citation>
    <scope>NUCLEOTIDE SEQUENCE</scope>
    <source>
        <strain>Ohio2</strain>
    </source>
</reference>
<name>F6FIM8_MYCHI</name>
<organism evidence="1 2">
    <name type="scientific">Mycoplasma haemofelis (strain Ohio2)</name>
    <dbReference type="NCBI Taxonomy" id="859194"/>
    <lineage>
        <taxon>Bacteria</taxon>
        <taxon>Bacillati</taxon>
        <taxon>Mycoplasmatota</taxon>
        <taxon>Mollicutes</taxon>
        <taxon>Mycoplasmataceae</taxon>
        <taxon>Mycoplasma</taxon>
    </lineage>
</organism>
<accession>F6FIM8</accession>
<reference evidence="1 2" key="1">
    <citation type="journal article" date="2011" name="J. Bacteriol.">
        <title>Complete genome sequences of two hemotropic Mycoplasmas, Mycoplasma haemofelis strain Ohio2 and Mycoplasma suis strain Illinois.</title>
        <authorList>
            <person name="Messick J.B."/>
            <person name="Santos A.P."/>
            <person name="Guimaraes A.M."/>
        </authorList>
    </citation>
    <scope>NUCLEOTIDE SEQUENCE [LARGE SCALE GENOMIC DNA]</scope>
    <source>
        <strain evidence="1 2">Ohio2</strain>
    </source>
</reference>
<dbReference type="EMBL" id="CP002808">
    <property type="protein sequence ID" value="AEG73076.1"/>
    <property type="molecule type" value="Genomic_DNA"/>
</dbReference>
<proteinExistence type="predicted"/>
<sequence length="221" mass="24739">MQTVMVPSFLKVAAVSAVGIGGTAGTVYLGGKAVNFSEIQDESDELIDTFKDKFEGRLVTAKASDKKWQTRFTKLTSDEAKNLQGLPEVSKAEELQKWCQDASIAAFDKSKEKVFEDYCVLINEEQASKKLIQKGKDWKDANERLSKAKDSDISDELKKVRDKVKTDLEKSKELENWCTSKYSSPFKGKKDQEFIYLGTYCTEIKKPAASKAPQAAEPKKN</sequence>
<dbReference type="STRING" id="859194.MHF_0812"/>
<evidence type="ECO:0000313" key="1">
    <source>
        <dbReference type="EMBL" id="AEG73076.1"/>
    </source>
</evidence>
<evidence type="ECO:0000313" key="2">
    <source>
        <dbReference type="Proteomes" id="UP000007952"/>
    </source>
</evidence>
<gene>
    <name evidence="1" type="ordered locus">MHF_0812</name>
</gene>